<dbReference type="AlphaFoldDB" id="A0A7I8JAS5"/>
<gene>
    <name evidence="1" type="ORF">SI7747_10012935</name>
</gene>
<dbReference type="SUPFAM" id="SSF51197">
    <property type="entry name" value="Clavaminate synthase-like"/>
    <property type="match status" value="1"/>
</dbReference>
<dbReference type="InterPro" id="IPR027443">
    <property type="entry name" value="IPNS-like_sf"/>
</dbReference>
<protein>
    <submittedName>
        <fullName evidence="1">Uncharacterized protein</fullName>
    </submittedName>
</protein>
<organism evidence="1">
    <name type="scientific">Spirodela intermedia</name>
    <name type="common">Intermediate duckweed</name>
    <dbReference type="NCBI Taxonomy" id="51605"/>
    <lineage>
        <taxon>Eukaryota</taxon>
        <taxon>Viridiplantae</taxon>
        <taxon>Streptophyta</taxon>
        <taxon>Embryophyta</taxon>
        <taxon>Tracheophyta</taxon>
        <taxon>Spermatophyta</taxon>
        <taxon>Magnoliopsida</taxon>
        <taxon>Liliopsida</taxon>
        <taxon>Araceae</taxon>
        <taxon>Lemnoideae</taxon>
        <taxon>Spirodela</taxon>
    </lineage>
</organism>
<dbReference type="Proteomes" id="UP001189122">
    <property type="component" value="Unassembled WGS sequence"/>
</dbReference>
<evidence type="ECO:0000313" key="1">
    <source>
        <dbReference type="EMBL" id="CAA2627282.1"/>
    </source>
</evidence>
<keyword evidence="2" id="KW-1185">Reference proteome</keyword>
<dbReference type="EMBL" id="LR743597">
    <property type="protein sequence ID" value="CAA2627282.1"/>
    <property type="molecule type" value="Genomic_DNA"/>
</dbReference>
<dbReference type="EMBL" id="CACRZD030000010">
    <property type="protein sequence ID" value="CAA6666542.1"/>
    <property type="molecule type" value="Genomic_DNA"/>
</dbReference>
<accession>A0A7I8JAS5</accession>
<reference evidence="1 2" key="1">
    <citation type="submission" date="2019-12" db="EMBL/GenBank/DDBJ databases">
        <authorList>
            <person name="Scholz U."/>
            <person name="Mascher M."/>
            <person name="Fiebig A."/>
        </authorList>
    </citation>
    <scope>NUCLEOTIDE SEQUENCE</scope>
</reference>
<dbReference type="Gene3D" id="2.60.120.330">
    <property type="entry name" value="B-lactam Antibiotic, Isopenicillin N Synthase, Chain"/>
    <property type="match status" value="1"/>
</dbReference>
<sequence>MAPPSEYQSDIMLAELKAFDEMKAGVKGVVESGIKAIPRIFLLPAAERDANEGAPDPPAPPLLELPVVDISAVLGHGVPTEVLEEMLAGIRRFNELHAAEKAAFYSEIQPRG</sequence>
<evidence type="ECO:0000313" key="2">
    <source>
        <dbReference type="Proteomes" id="UP001189122"/>
    </source>
</evidence>
<proteinExistence type="predicted"/>
<name>A0A7I8JAS5_SPIIN</name>